<reference evidence="5 6" key="1">
    <citation type="submission" date="2016-06" db="EMBL/GenBank/DDBJ databases">
        <title>Complete genome sequence of a deep-branching marine Gamma Proteobacterium Woeseia oceani type strain XK5.</title>
        <authorList>
            <person name="Mu D."/>
            <person name="Du Z."/>
        </authorList>
    </citation>
    <scope>NUCLEOTIDE SEQUENCE [LARGE SCALE GENOMIC DNA]</scope>
    <source>
        <strain evidence="5 6">XK5</strain>
    </source>
</reference>
<dbReference type="SMART" id="SM00354">
    <property type="entry name" value="HTH_LACI"/>
    <property type="match status" value="1"/>
</dbReference>
<dbReference type="PROSITE" id="PS00356">
    <property type="entry name" value="HTH_LACI_1"/>
    <property type="match status" value="1"/>
</dbReference>
<dbReference type="Proteomes" id="UP000092695">
    <property type="component" value="Chromosome"/>
</dbReference>
<sequence>MSSRVNRRVTLRDIAEATNVSVMTVSNVVNGKSQFVSSATRQKVDAAIKKLKYVPSATSRKLRSSQEFSIGMIIMDEAPVFLADPFIGQLVAGLSNHLSTNNYSLTVQGVRPESFQRASLFSVAGTDALCAILCGPKAERRKNVDFMLGRHQPVVIFQDSLDIKASGIAIVNQDDEKGGYEITSHVISRGAKKLLFVRPLVQWPAIEKRLKGVKKAIARKKGVTLEILKCEESTFEKTQEALAEYLAVTKVPDAILGGTDAMAIAAMRYCQDQGYKVPEDIMVTGFNGFSASSYSTPSLTTIVSPAYEMGQLAGQLILDRLRTGRFSARKTLLPVSFKQGGSA</sequence>
<dbReference type="GO" id="GO:0000976">
    <property type="term" value="F:transcription cis-regulatory region binding"/>
    <property type="evidence" value="ECO:0007669"/>
    <property type="project" value="TreeGrafter"/>
</dbReference>
<dbReference type="PROSITE" id="PS50932">
    <property type="entry name" value="HTH_LACI_2"/>
    <property type="match status" value="1"/>
</dbReference>
<evidence type="ECO:0000256" key="1">
    <source>
        <dbReference type="ARBA" id="ARBA00023015"/>
    </source>
</evidence>
<dbReference type="CDD" id="cd01392">
    <property type="entry name" value="HTH_LacI"/>
    <property type="match status" value="1"/>
</dbReference>
<evidence type="ECO:0000313" key="6">
    <source>
        <dbReference type="Proteomes" id="UP000092695"/>
    </source>
</evidence>
<keyword evidence="1" id="KW-0805">Transcription regulation</keyword>
<dbReference type="Gene3D" id="3.40.50.2300">
    <property type="match status" value="2"/>
</dbReference>
<dbReference type="SUPFAM" id="SSF53822">
    <property type="entry name" value="Periplasmic binding protein-like I"/>
    <property type="match status" value="1"/>
</dbReference>
<dbReference type="SUPFAM" id="SSF47413">
    <property type="entry name" value="lambda repressor-like DNA-binding domains"/>
    <property type="match status" value="1"/>
</dbReference>
<dbReference type="InterPro" id="IPR000843">
    <property type="entry name" value="HTH_LacI"/>
</dbReference>
<evidence type="ECO:0000256" key="2">
    <source>
        <dbReference type="ARBA" id="ARBA00023125"/>
    </source>
</evidence>
<keyword evidence="6" id="KW-1185">Reference proteome</keyword>
<proteinExistence type="predicted"/>
<organism evidence="5 6">
    <name type="scientific">Woeseia oceani</name>
    <dbReference type="NCBI Taxonomy" id="1548547"/>
    <lineage>
        <taxon>Bacteria</taxon>
        <taxon>Pseudomonadati</taxon>
        <taxon>Pseudomonadota</taxon>
        <taxon>Gammaproteobacteria</taxon>
        <taxon>Woeseiales</taxon>
        <taxon>Woeseiaceae</taxon>
        <taxon>Woeseia</taxon>
    </lineage>
</organism>
<protein>
    <recommendedName>
        <fullName evidence="4">HTH lacI-type domain-containing protein</fullName>
    </recommendedName>
</protein>
<evidence type="ECO:0000313" key="5">
    <source>
        <dbReference type="EMBL" id="ANO52979.1"/>
    </source>
</evidence>
<dbReference type="InterPro" id="IPR010982">
    <property type="entry name" value="Lambda_DNA-bd_dom_sf"/>
</dbReference>
<dbReference type="EMBL" id="CP016268">
    <property type="protein sequence ID" value="ANO52979.1"/>
    <property type="molecule type" value="Genomic_DNA"/>
</dbReference>
<feature type="domain" description="HTH lacI-type" evidence="4">
    <location>
        <begin position="9"/>
        <end position="64"/>
    </location>
</feature>
<dbReference type="Gene3D" id="1.10.260.40">
    <property type="entry name" value="lambda repressor-like DNA-binding domains"/>
    <property type="match status" value="1"/>
</dbReference>
<dbReference type="PANTHER" id="PTHR30146:SF154">
    <property type="entry name" value="TRANSCRIPTION REGULATOR, MEMBER OF GALR FAMILY"/>
    <property type="match status" value="1"/>
</dbReference>
<dbReference type="KEGG" id="woc:BA177_03925"/>
<accession>A0A193LKQ0</accession>
<evidence type="ECO:0000259" key="4">
    <source>
        <dbReference type="PROSITE" id="PS50932"/>
    </source>
</evidence>
<keyword evidence="2" id="KW-0238">DNA-binding</keyword>
<dbReference type="GO" id="GO:0003700">
    <property type="term" value="F:DNA-binding transcription factor activity"/>
    <property type="evidence" value="ECO:0007669"/>
    <property type="project" value="TreeGrafter"/>
</dbReference>
<name>A0A193LKQ0_9GAMM</name>
<dbReference type="Pfam" id="PF13377">
    <property type="entry name" value="Peripla_BP_3"/>
    <property type="match status" value="1"/>
</dbReference>
<keyword evidence="3" id="KW-0804">Transcription</keyword>
<evidence type="ECO:0000256" key="3">
    <source>
        <dbReference type="ARBA" id="ARBA00023163"/>
    </source>
</evidence>
<dbReference type="STRING" id="1548547.BA177_03925"/>
<gene>
    <name evidence="5" type="ORF">BA177_03925</name>
</gene>
<dbReference type="CDD" id="cd06267">
    <property type="entry name" value="PBP1_LacI_sugar_binding-like"/>
    <property type="match status" value="1"/>
</dbReference>
<dbReference type="PANTHER" id="PTHR30146">
    <property type="entry name" value="LACI-RELATED TRANSCRIPTIONAL REPRESSOR"/>
    <property type="match status" value="1"/>
</dbReference>
<dbReference type="Pfam" id="PF00356">
    <property type="entry name" value="LacI"/>
    <property type="match status" value="1"/>
</dbReference>
<dbReference type="AlphaFoldDB" id="A0A193LKQ0"/>
<dbReference type="InterPro" id="IPR028082">
    <property type="entry name" value="Peripla_BP_I"/>
</dbReference>
<dbReference type="InterPro" id="IPR046335">
    <property type="entry name" value="LacI/GalR-like_sensor"/>
</dbReference>